<dbReference type="Gramene" id="PRQ33208">
    <property type="protein sequence ID" value="PRQ33208"/>
    <property type="gene ID" value="RchiOBHm_Chr5g0055031"/>
</dbReference>
<dbReference type="STRING" id="74649.A0A2P6QGB5"/>
<evidence type="ECO:0000313" key="3">
    <source>
        <dbReference type="EMBL" id="PRQ33208.1"/>
    </source>
</evidence>
<reference evidence="3 4" key="1">
    <citation type="journal article" date="2018" name="Nat. Genet.">
        <title>The Rosa genome provides new insights in the design of modern roses.</title>
        <authorList>
            <person name="Bendahmane M."/>
        </authorList>
    </citation>
    <scope>NUCLEOTIDE SEQUENCE [LARGE SCALE GENOMIC DNA]</scope>
    <source>
        <strain evidence="4">cv. Old Blush</strain>
    </source>
</reference>
<feature type="domain" description="XS" evidence="2">
    <location>
        <begin position="982"/>
        <end position="1109"/>
    </location>
</feature>
<evidence type="ECO:0000256" key="1">
    <source>
        <dbReference type="SAM" id="MobiDB-lite"/>
    </source>
</evidence>
<feature type="compositionally biased region" description="Basic and acidic residues" evidence="1">
    <location>
        <begin position="306"/>
        <end position="321"/>
    </location>
</feature>
<dbReference type="PANTHER" id="PTHR46619">
    <property type="entry name" value="RNA RECOGNITION MOTIF XS DOMAIN PROTEIN-RELATED"/>
    <property type="match status" value="1"/>
</dbReference>
<dbReference type="Proteomes" id="UP000238479">
    <property type="component" value="Chromosome 5"/>
</dbReference>
<evidence type="ECO:0000259" key="2">
    <source>
        <dbReference type="Pfam" id="PF03468"/>
    </source>
</evidence>
<sequence length="1135" mass="125279">MKKRRYCDFSGRSSTNDGETTEGYRRSYSGRVSGSDQTEREYFEDDVGSDRQPLKPSQTHLSGGLRQCESMSMKFQWNNLLAQNPNPASNPRKVPGLNRPDLDYSNRSGSYRLDYEMGYGGRVLGVDQRKQYGHFDHRGFTSPLPKSHLGLQENEEDHRPIPYATLEDEPNFTSGTGYSSMEGFRGVRDEYDRSRAMAGLPIGHPPRQNELVDYGGSSIALSEGFRGEFIRSREMGHGGYSLVQTARHDELVDNAGGASEALNEGFRGRSRAMAEGPGPIGHGGYSHGQTPRKNELVHPRWAQQSPKEEMGRDYKVPGMKRNDNGDMDALFLLDLLYKKMATVGEDSRPPSHLTPSVVDSVVYRVGGSNGSVGAGTHENCQLDQYHDYMEPTNVFPNHQSTSEPSIPCYDEVLGSSNSRTEVCRNNGTQGFRLGVDVGHEREVEPLSYEGNLERLVLPDEDQGLLEAYGGCQQRLAAAESLASMTPLGRWALRKVAMKEQQSGNHSKSKFFPDLNPSCNVQNSSYEVDMQLTTTEDMQQQYANEDIQQYAATCGEDHWNMEQNVICGDGQWNIDQGVTRAVDQRNTEQGSIDQGVTCGVDQRNIAQGVTSGEDQCNIHRGVISVGDQWNNDQGLTTYGEQQWCMDNGGEQWNNDQGVTTSGEQQWRMNYGEDQWNAEHINNLNSDSLLPNSELPASTQEHYGEQSKSARIHVKERLGPPKLSTGNIKTRSRPPMKSPGSVKMRLGPSANDPNINILGFKPREQYKSRIRKTDDFSGSIHPEGDGIPKAKTDAAAGSIHPQGSALPQVKTDGFIGSIHPQGGGHSIVKTDATGSIYPQGNGIPNVKEGDFNGSIRPQGGSLSKVDVRAAKKEPPEDSKEFKQLVDDAFIKFINILKENPPQRRKIMEGKGGKCCVCASNSKEFVETATLARHAFLSPKVGFKAEHLGFHKALCVLLGWDSTAVSNTRWVQQNLPDAESLALKEDLVIWPPVVVIHNSSVADKNPEDERLTVNVEVLEAILTSIGFVGKKTMYCGKPADGSVMVVKFQPTFSGLQEAERLHKLFADNKHGKAEWRYINSVGLSNSSNGKQDLEADEANCLYGYLGNADDWDELDLGTKKHFGVKSKKQIKAIANASL</sequence>
<feature type="region of interest" description="Disordered" evidence="1">
    <location>
        <begin position="82"/>
        <end position="105"/>
    </location>
</feature>
<dbReference type="InterPro" id="IPR005380">
    <property type="entry name" value="XS_domain"/>
</dbReference>
<accession>A0A2P6QGB5</accession>
<dbReference type="GO" id="GO:0031047">
    <property type="term" value="P:regulatory ncRNA-mediated gene silencing"/>
    <property type="evidence" value="ECO:0007669"/>
    <property type="project" value="InterPro"/>
</dbReference>
<feature type="compositionally biased region" description="Low complexity" evidence="1">
    <location>
        <begin position="26"/>
        <end position="35"/>
    </location>
</feature>
<evidence type="ECO:0000313" key="4">
    <source>
        <dbReference type="Proteomes" id="UP000238479"/>
    </source>
</evidence>
<comment type="caution">
    <text evidence="3">The sequence shown here is derived from an EMBL/GenBank/DDBJ whole genome shotgun (WGS) entry which is preliminary data.</text>
</comment>
<feature type="region of interest" description="Disordered" evidence="1">
    <location>
        <begin position="717"/>
        <end position="755"/>
    </location>
</feature>
<gene>
    <name evidence="3" type="ORF">RchiOBHm_Chr5g0055031</name>
</gene>
<dbReference type="OMA" id="EANCLYG"/>
<protein>
    <submittedName>
        <fullName evidence="3">Putative XS domain-containing protein</fullName>
    </submittedName>
</protein>
<proteinExistence type="predicted"/>
<feature type="region of interest" description="Disordered" evidence="1">
    <location>
        <begin position="297"/>
        <end position="321"/>
    </location>
</feature>
<dbReference type="EMBL" id="PDCK01000043">
    <property type="protein sequence ID" value="PRQ33208.1"/>
    <property type="molecule type" value="Genomic_DNA"/>
</dbReference>
<dbReference type="AlphaFoldDB" id="A0A2P6QGB5"/>
<dbReference type="Gene3D" id="3.30.70.2890">
    <property type="entry name" value="XS domain"/>
    <property type="match status" value="1"/>
</dbReference>
<organism evidence="3 4">
    <name type="scientific">Rosa chinensis</name>
    <name type="common">China rose</name>
    <dbReference type="NCBI Taxonomy" id="74649"/>
    <lineage>
        <taxon>Eukaryota</taxon>
        <taxon>Viridiplantae</taxon>
        <taxon>Streptophyta</taxon>
        <taxon>Embryophyta</taxon>
        <taxon>Tracheophyta</taxon>
        <taxon>Spermatophyta</taxon>
        <taxon>Magnoliopsida</taxon>
        <taxon>eudicotyledons</taxon>
        <taxon>Gunneridae</taxon>
        <taxon>Pentapetalae</taxon>
        <taxon>rosids</taxon>
        <taxon>fabids</taxon>
        <taxon>Rosales</taxon>
        <taxon>Rosaceae</taxon>
        <taxon>Rosoideae</taxon>
        <taxon>Rosoideae incertae sedis</taxon>
        <taxon>Rosa</taxon>
    </lineage>
</organism>
<dbReference type="PANTHER" id="PTHR46619:SF2">
    <property type="entry name" value="XS DOMAIN PROTEIN"/>
    <property type="match status" value="1"/>
</dbReference>
<keyword evidence="4" id="KW-1185">Reference proteome</keyword>
<dbReference type="Pfam" id="PF03468">
    <property type="entry name" value="XS"/>
    <property type="match status" value="1"/>
</dbReference>
<name>A0A2P6QGB5_ROSCH</name>
<feature type="region of interest" description="Disordered" evidence="1">
    <location>
        <begin position="1"/>
        <end position="62"/>
    </location>
</feature>
<dbReference type="InterPro" id="IPR038588">
    <property type="entry name" value="XS_domain_sf"/>
</dbReference>